<organism evidence="2 3">
    <name type="scientific">Puccinia graminis f. sp. tritici (strain CRL 75-36-700-3 / race SCCL)</name>
    <name type="common">Black stem rust fungus</name>
    <dbReference type="NCBI Taxonomy" id="418459"/>
    <lineage>
        <taxon>Eukaryota</taxon>
        <taxon>Fungi</taxon>
        <taxon>Dikarya</taxon>
        <taxon>Basidiomycota</taxon>
        <taxon>Pucciniomycotina</taxon>
        <taxon>Pucciniomycetes</taxon>
        <taxon>Pucciniales</taxon>
        <taxon>Pucciniaceae</taxon>
        <taxon>Puccinia</taxon>
    </lineage>
</organism>
<evidence type="ECO:0000313" key="2">
    <source>
        <dbReference type="EMBL" id="EFP85302.2"/>
    </source>
</evidence>
<sequence>MKLLTIVALTLVTSGIFIVNCALMCDICKTPTLIKDSKNVVCSRLAKKYYKCSNEGCIMGMYVNVRGPAPICRAPMKGCVHCQGANKHKLQ</sequence>
<dbReference type="AlphaFoldDB" id="E3KLV3"/>
<accession>E3KLV3</accession>
<evidence type="ECO:0000313" key="3">
    <source>
        <dbReference type="Proteomes" id="UP000008783"/>
    </source>
</evidence>
<dbReference type="EMBL" id="DS178294">
    <property type="protein sequence ID" value="EFP85302.2"/>
    <property type="molecule type" value="Genomic_DNA"/>
</dbReference>
<name>E3KLV3_PUCGT</name>
<feature type="chain" id="PRO_5013356794" evidence="1">
    <location>
        <begin position="16"/>
        <end position="91"/>
    </location>
</feature>
<dbReference type="HOGENOM" id="CLU_2428108_0_0_1"/>
<reference key="1">
    <citation type="submission" date="2007-01" db="EMBL/GenBank/DDBJ databases">
        <title>The Genome Sequence of Puccinia graminis f. sp. tritici Strain CRL 75-36-700-3.</title>
        <authorList>
            <consortium name="The Broad Institute Genome Sequencing Platform"/>
            <person name="Birren B."/>
            <person name="Lander E."/>
            <person name="Galagan J."/>
            <person name="Nusbaum C."/>
            <person name="Devon K."/>
            <person name="Cuomo C."/>
            <person name="Jaffe D."/>
            <person name="Butler J."/>
            <person name="Alvarez P."/>
            <person name="Gnerre S."/>
            <person name="Grabherr M."/>
            <person name="Mauceli E."/>
            <person name="Brockman W."/>
            <person name="Young S."/>
            <person name="LaButti K."/>
            <person name="Sykes S."/>
            <person name="DeCaprio D."/>
            <person name="Crawford M."/>
            <person name="Koehrsen M."/>
            <person name="Engels R."/>
            <person name="Montgomery P."/>
            <person name="Pearson M."/>
            <person name="Howarth C."/>
            <person name="Larson L."/>
            <person name="White J."/>
            <person name="Zeng Q."/>
            <person name="Kodira C."/>
            <person name="Yandava C."/>
            <person name="Alvarado L."/>
            <person name="O'Leary S."/>
            <person name="Szabo L."/>
            <person name="Dean R."/>
            <person name="Schein J."/>
        </authorList>
    </citation>
    <scope>NUCLEOTIDE SEQUENCE</scope>
    <source>
        <strain>CRL 75-36-700-3</strain>
    </source>
</reference>
<dbReference type="GeneID" id="10543845"/>
<dbReference type="KEGG" id="pgr:PGTG_11471"/>
<protein>
    <submittedName>
        <fullName evidence="2">Uncharacterized protein</fullName>
    </submittedName>
</protein>
<dbReference type="Proteomes" id="UP000008783">
    <property type="component" value="Unassembled WGS sequence"/>
</dbReference>
<dbReference type="VEuPathDB" id="FungiDB:PGTG_11471"/>
<dbReference type="InParanoid" id="E3KLV3"/>
<proteinExistence type="predicted"/>
<reference evidence="3" key="2">
    <citation type="journal article" date="2011" name="Proc. Natl. Acad. Sci. U.S.A.">
        <title>Obligate biotrophy features unraveled by the genomic analysis of rust fungi.</title>
        <authorList>
            <person name="Duplessis S."/>
            <person name="Cuomo C.A."/>
            <person name="Lin Y.-C."/>
            <person name="Aerts A."/>
            <person name="Tisserant E."/>
            <person name="Veneault-Fourrey C."/>
            <person name="Joly D.L."/>
            <person name="Hacquard S."/>
            <person name="Amselem J."/>
            <person name="Cantarel B.L."/>
            <person name="Chiu R."/>
            <person name="Coutinho P.M."/>
            <person name="Feau N."/>
            <person name="Field M."/>
            <person name="Frey P."/>
            <person name="Gelhaye E."/>
            <person name="Goldberg J."/>
            <person name="Grabherr M.G."/>
            <person name="Kodira C.D."/>
            <person name="Kohler A."/>
            <person name="Kuees U."/>
            <person name="Lindquist E.A."/>
            <person name="Lucas S.M."/>
            <person name="Mago R."/>
            <person name="Mauceli E."/>
            <person name="Morin E."/>
            <person name="Murat C."/>
            <person name="Pangilinan J.L."/>
            <person name="Park R."/>
            <person name="Pearson M."/>
            <person name="Quesneville H."/>
            <person name="Rouhier N."/>
            <person name="Sakthikumar S."/>
            <person name="Salamov A.A."/>
            <person name="Schmutz J."/>
            <person name="Selles B."/>
            <person name="Shapiro H."/>
            <person name="Tanguay P."/>
            <person name="Tuskan G.A."/>
            <person name="Henrissat B."/>
            <person name="Van de Peer Y."/>
            <person name="Rouze P."/>
            <person name="Ellis J.G."/>
            <person name="Dodds P.N."/>
            <person name="Schein J.E."/>
            <person name="Zhong S."/>
            <person name="Hamelin R.C."/>
            <person name="Grigoriev I.V."/>
            <person name="Szabo L.J."/>
            <person name="Martin F."/>
        </authorList>
    </citation>
    <scope>NUCLEOTIDE SEQUENCE [LARGE SCALE GENOMIC DNA]</scope>
    <source>
        <strain evidence="3">CRL 75-36-700-3 / race SCCL</strain>
    </source>
</reference>
<dbReference type="OrthoDB" id="10270006at2759"/>
<gene>
    <name evidence="2" type="ORF">PGTG_11471</name>
</gene>
<evidence type="ECO:0000256" key="1">
    <source>
        <dbReference type="SAM" id="SignalP"/>
    </source>
</evidence>
<keyword evidence="1" id="KW-0732">Signal</keyword>
<dbReference type="RefSeq" id="XP_003329721.2">
    <property type="nucleotide sequence ID" value="XM_003329673.2"/>
</dbReference>
<feature type="signal peptide" evidence="1">
    <location>
        <begin position="1"/>
        <end position="15"/>
    </location>
</feature>
<keyword evidence="3" id="KW-1185">Reference proteome</keyword>